<comment type="caution">
    <text evidence="5">The sequence shown here is derived from an EMBL/GenBank/DDBJ whole genome shotgun (WGS) entry which is preliminary data.</text>
</comment>
<reference evidence="5" key="1">
    <citation type="journal article" date="2021" name="PeerJ">
        <title>Extensive microbial diversity within the chicken gut microbiome revealed by metagenomics and culture.</title>
        <authorList>
            <person name="Gilroy R."/>
            <person name="Ravi A."/>
            <person name="Getino M."/>
            <person name="Pursley I."/>
            <person name="Horton D.L."/>
            <person name="Alikhan N.F."/>
            <person name="Baker D."/>
            <person name="Gharbi K."/>
            <person name="Hall N."/>
            <person name="Watson M."/>
            <person name="Adriaenssens E.M."/>
            <person name="Foster-Nyarko E."/>
            <person name="Jarju S."/>
            <person name="Secka A."/>
            <person name="Antonio M."/>
            <person name="Oren A."/>
            <person name="Chaudhuri R.R."/>
            <person name="La Ragione R."/>
            <person name="Hildebrand F."/>
            <person name="Pallen M.J."/>
        </authorList>
    </citation>
    <scope>NUCLEOTIDE SEQUENCE</scope>
    <source>
        <strain evidence="5">1719</strain>
    </source>
</reference>
<proteinExistence type="predicted"/>
<dbReference type="PROSITE" id="PS01124">
    <property type="entry name" value="HTH_ARAC_FAMILY_2"/>
    <property type="match status" value="1"/>
</dbReference>
<evidence type="ECO:0000256" key="2">
    <source>
        <dbReference type="ARBA" id="ARBA00023125"/>
    </source>
</evidence>
<dbReference type="AlphaFoldDB" id="A0A9D1W8T2"/>
<dbReference type="InterPro" id="IPR009057">
    <property type="entry name" value="Homeodomain-like_sf"/>
</dbReference>
<keyword evidence="1" id="KW-0805">Transcription regulation</keyword>
<reference evidence="5" key="2">
    <citation type="submission" date="2021-04" db="EMBL/GenBank/DDBJ databases">
        <authorList>
            <person name="Gilroy R."/>
        </authorList>
    </citation>
    <scope>NUCLEOTIDE SEQUENCE</scope>
    <source>
        <strain evidence="5">1719</strain>
    </source>
</reference>
<dbReference type="PANTHER" id="PTHR43280">
    <property type="entry name" value="ARAC-FAMILY TRANSCRIPTIONAL REGULATOR"/>
    <property type="match status" value="1"/>
</dbReference>
<protein>
    <submittedName>
        <fullName evidence="5">AraC family transcriptional regulator</fullName>
    </submittedName>
</protein>
<keyword evidence="2" id="KW-0238">DNA-binding</keyword>
<feature type="domain" description="HTH araC/xylS-type" evidence="4">
    <location>
        <begin position="246"/>
        <end position="343"/>
    </location>
</feature>
<dbReference type="InterPro" id="IPR018060">
    <property type="entry name" value="HTH_AraC"/>
</dbReference>
<dbReference type="PANTHER" id="PTHR43280:SF10">
    <property type="entry name" value="REGULATORY PROTEIN POCR"/>
    <property type="match status" value="1"/>
</dbReference>
<evidence type="ECO:0000313" key="5">
    <source>
        <dbReference type="EMBL" id="HIX54525.1"/>
    </source>
</evidence>
<dbReference type="EMBL" id="DXEZ01000161">
    <property type="protein sequence ID" value="HIX54525.1"/>
    <property type="molecule type" value="Genomic_DNA"/>
</dbReference>
<dbReference type="SMART" id="SM00342">
    <property type="entry name" value="HTH_ARAC"/>
    <property type="match status" value="1"/>
</dbReference>
<accession>A0A9D1W8T2</accession>
<dbReference type="Pfam" id="PF12833">
    <property type="entry name" value="HTH_18"/>
    <property type="match status" value="1"/>
</dbReference>
<dbReference type="GO" id="GO:0043565">
    <property type="term" value="F:sequence-specific DNA binding"/>
    <property type="evidence" value="ECO:0007669"/>
    <property type="project" value="InterPro"/>
</dbReference>
<dbReference type="InterPro" id="IPR020449">
    <property type="entry name" value="Tscrpt_reg_AraC-type_HTH"/>
</dbReference>
<evidence type="ECO:0000256" key="3">
    <source>
        <dbReference type="ARBA" id="ARBA00023163"/>
    </source>
</evidence>
<dbReference type="SUPFAM" id="SSF46689">
    <property type="entry name" value="Homeodomain-like"/>
    <property type="match status" value="2"/>
</dbReference>
<gene>
    <name evidence="5" type="ORF">H9853_05825</name>
</gene>
<feature type="non-terminal residue" evidence="5">
    <location>
        <position position="1"/>
    </location>
</feature>
<sequence>SVKNGIKCVANGNISFEKVLLGENGTEVLLKTNNIRANIVEKNQHEKYLDGSYAYCTSCMLCKGLILSKREINSYKDLVEVCKIKGGPYLLTLITSGQTHVEDGDNNPQALLYSVKQTNAYFHKLHAKKLNFHIPKNQRVCIKNLLIDKQLMDQLMDNKIFSSDQIGLLHKNLAQDAENPIGIPISLNQTLLNTIESLFSLYELNEVSVPLLKIKLLELLTLLEISFKNQICTKSPTDDSLQSKFDSIKTWIENNFSEDFTLKTLARQFGVNEFVLKTEFKKRFGYSVRQFAIEQRMQAAKILVLKNEEPIAHIASALGYKSVSYFTQSFKKHFGITPSEMTK</sequence>
<organism evidence="5 6">
    <name type="scientific">Candidatus Sphingobacterium stercoripullorum</name>
    <dbReference type="NCBI Taxonomy" id="2838759"/>
    <lineage>
        <taxon>Bacteria</taxon>
        <taxon>Pseudomonadati</taxon>
        <taxon>Bacteroidota</taxon>
        <taxon>Sphingobacteriia</taxon>
        <taxon>Sphingobacteriales</taxon>
        <taxon>Sphingobacteriaceae</taxon>
        <taxon>Sphingobacterium</taxon>
    </lineage>
</organism>
<dbReference type="GO" id="GO:0003700">
    <property type="term" value="F:DNA-binding transcription factor activity"/>
    <property type="evidence" value="ECO:0007669"/>
    <property type="project" value="InterPro"/>
</dbReference>
<dbReference type="Proteomes" id="UP000824156">
    <property type="component" value="Unassembled WGS sequence"/>
</dbReference>
<dbReference type="PRINTS" id="PR00032">
    <property type="entry name" value="HTHARAC"/>
</dbReference>
<dbReference type="Gene3D" id="1.10.10.60">
    <property type="entry name" value="Homeodomain-like"/>
    <property type="match status" value="1"/>
</dbReference>
<name>A0A9D1W8T2_9SPHI</name>
<keyword evidence="3" id="KW-0804">Transcription</keyword>
<evidence type="ECO:0000259" key="4">
    <source>
        <dbReference type="PROSITE" id="PS01124"/>
    </source>
</evidence>
<evidence type="ECO:0000313" key="6">
    <source>
        <dbReference type="Proteomes" id="UP000824156"/>
    </source>
</evidence>
<evidence type="ECO:0000256" key="1">
    <source>
        <dbReference type="ARBA" id="ARBA00023015"/>
    </source>
</evidence>